<dbReference type="EMBL" id="MBFR01000318">
    <property type="protein sequence ID" value="PVU89367.1"/>
    <property type="molecule type" value="Genomic_DNA"/>
</dbReference>
<dbReference type="GO" id="GO:0003688">
    <property type="term" value="F:DNA replication origin binding"/>
    <property type="evidence" value="ECO:0007669"/>
    <property type="project" value="UniProtKB-UniRule"/>
</dbReference>
<keyword evidence="3 5" id="KW-0235">DNA replication</keyword>
<dbReference type="InterPro" id="IPR056772">
    <property type="entry name" value="RecA-like_ORC2"/>
</dbReference>
<organism evidence="9 10">
    <name type="scientific">Smittium simulii</name>
    <dbReference type="NCBI Taxonomy" id="133385"/>
    <lineage>
        <taxon>Eukaryota</taxon>
        <taxon>Fungi</taxon>
        <taxon>Fungi incertae sedis</taxon>
        <taxon>Zoopagomycota</taxon>
        <taxon>Kickxellomycotina</taxon>
        <taxon>Harpellomycetes</taxon>
        <taxon>Harpellales</taxon>
        <taxon>Legeriomycetaceae</taxon>
        <taxon>Smittium</taxon>
    </lineage>
</organism>
<name>A0A2T9YAL3_9FUNG</name>
<dbReference type="InterPro" id="IPR007220">
    <property type="entry name" value="ORC2"/>
</dbReference>
<comment type="function">
    <text evidence="5">Component of the origin recognition complex (ORC) that binds origins of replication. DNA-binding is ATP-dependent. ORC is required to assemble the pre-replication complex necessary to initiate DNA replication.</text>
</comment>
<protein>
    <recommendedName>
        <fullName evidence="5">Origin recognition complex subunit 2</fullName>
    </recommendedName>
</protein>
<sequence length="560" mass="63575">MTFESNHPLTPSKLDELASSVSSQENLPLISEFYHKSFQNSPRKPHYALPKNSPRKNFSLKSPARSILAKPPPSKQFDQEIAFINTKTQNIALDNMQSIAETNSLAKNFEEQKTASNFNSDNVQPSSQDFLARFSEEANNNIDQGHDYNADESASLINQDGAESYFLTFHKAKRKIATSNNTLALLAKMKLENQSYASTNFTTDIDSNKQSNSMFNHSFYVNHKEQLETIAEFYRLQYKQWAFELQNGFNLLFYGYGSKKSLLYDFCMKMLSDKLNPVIVINGFYPNLNFKNVLEHVVLEVLAIPKKNAKTGTILDLVKEIDLYFLNCNKTTHVETLVFLVHNIDGICLRKDDIQSGLSALSSINNVHLVASADHINAPLLWDSSKLFENGYNFIWHNLSTFENYIDEINFETYQLLHYQKPSQSQYQSLDISSIINSNNSNNSTSINIVGLHHVMASLTSNAKNIFLKLANYQIDSATSTTSTASTKNIPFDSGLGMEYFHLYNLCKESFLVSNEITFRSLLTEFKDHNIITFVNEPDGSQILYIPLHVNDLKIFVDSA</sequence>
<evidence type="ECO:0000256" key="6">
    <source>
        <dbReference type="SAM" id="MobiDB-lite"/>
    </source>
</evidence>
<evidence type="ECO:0000313" key="9">
    <source>
        <dbReference type="EMBL" id="PVU89367.1"/>
    </source>
</evidence>
<feature type="region of interest" description="Disordered" evidence="6">
    <location>
        <begin position="1"/>
        <end position="21"/>
    </location>
</feature>
<dbReference type="STRING" id="133385.A0A2T9YAL3"/>
<evidence type="ECO:0000256" key="3">
    <source>
        <dbReference type="ARBA" id="ARBA00022705"/>
    </source>
</evidence>
<dbReference type="PANTHER" id="PTHR14052">
    <property type="entry name" value="ORIGIN RECOGNITION COMPLEX SUBUNIT 2"/>
    <property type="match status" value="1"/>
</dbReference>
<dbReference type="AlphaFoldDB" id="A0A2T9YAL3"/>
<dbReference type="GO" id="GO:0005664">
    <property type="term" value="C:nuclear origin of replication recognition complex"/>
    <property type="evidence" value="ECO:0007669"/>
    <property type="project" value="UniProtKB-UniRule"/>
</dbReference>
<dbReference type="PANTHER" id="PTHR14052:SF0">
    <property type="entry name" value="ORIGIN RECOGNITION COMPLEX SUBUNIT 2"/>
    <property type="match status" value="1"/>
</dbReference>
<dbReference type="GO" id="GO:0006260">
    <property type="term" value="P:DNA replication"/>
    <property type="evidence" value="ECO:0007669"/>
    <property type="project" value="UniProtKB-UniRule"/>
</dbReference>
<keyword evidence="4 5" id="KW-0539">Nucleus</keyword>
<evidence type="ECO:0000256" key="4">
    <source>
        <dbReference type="ARBA" id="ARBA00023242"/>
    </source>
</evidence>
<evidence type="ECO:0000313" key="10">
    <source>
        <dbReference type="Proteomes" id="UP000245383"/>
    </source>
</evidence>
<dbReference type="OrthoDB" id="346673at2759"/>
<dbReference type="Pfam" id="PF04084">
    <property type="entry name" value="RecA-like_ORC2"/>
    <property type="match status" value="1"/>
</dbReference>
<keyword evidence="10" id="KW-1185">Reference proteome</keyword>
<gene>
    <name evidence="9" type="ORF">BB561_005401</name>
</gene>
<comment type="similarity">
    <text evidence="2 5">Belongs to the ORC2 family.</text>
</comment>
<evidence type="ECO:0000256" key="2">
    <source>
        <dbReference type="ARBA" id="ARBA00007421"/>
    </source>
</evidence>
<dbReference type="Proteomes" id="UP000245383">
    <property type="component" value="Unassembled WGS sequence"/>
</dbReference>
<accession>A0A2T9YAL3</accession>
<reference evidence="9 10" key="1">
    <citation type="journal article" date="2018" name="MBio">
        <title>Comparative Genomics Reveals the Core Gene Toolbox for the Fungus-Insect Symbiosis.</title>
        <authorList>
            <person name="Wang Y."/>
            <person name="Stata M."/>
            <person name="Wang W."/>
            <person name="Stajich J.E."/>
            <person name="White M.M."/>
            <person name="Moncalvo J.M."/>
        </authorList>
    </citation>
    <scope>NUCLEOTIDE SEQUENCE [LARGE SCALE GENOMIC DNA]</scope>
    <source>
        <strain evidence="9 10">SWE-8-4</strain>
    </source>
</reference>
<comment type="caution">
    <text evidence="9">The sequence shown here is derived from an EMBL/GenBank/DDBJ whole genome shotgun (WGS) entry which is preliminary data.</text>
</comment>
<evidence type="ECO:0000259" key="8">
    <source>
        <dbReference type="Pfam" id="PF24882"/>
    </source>
</evidence>
<evidence type="ECO:0000256" key="5">
    <source>
        <dbReference type="RuleBase" id="RU368084"/>
    </source>
</evidence>
<feature type="region of interest" description="Disordered" evidence="6">
    <location>
        <begin position="39"/>
        <end position="58"/>
    </location>
</feature>
<feature type="domain" description="Origin recognition complex subunit 2 winged-helix" evidence="8">
    <location>
        <begin position="496"/>
        <end position="548"/>
    </location>
</feature>
<comment type="subcellular location">
    <subcellularLocation>
        <location evidence="1 5">Nucleus</location>
    </subcellularLocation>
</comment>
<proteinExistence type="inferred from homology"/>
<dbReference type="InterPro" id="IPR056773">
    <property type="entry name" value="WHD_ORC2"/>
</dbReference>
<feature type="domain" description="Origin recognition complex subunit 2 RecA-like" evidence="7">
    <location>
        <begin position="228"/>
        <end position="398"/>
    </location>
</feature>
<evidence type="ECO:0000256" key="1">
    <source>
        <dbReference type="ARBA" id="ARBA00004123"/>
    </source>
</evidence>
<dbReference type="Pfam" id="PF24882">
    <property type="entry name" value="WHD_ORC2"/>
    <property type="match status" value="1"/>
</dbReference>
<evidence type="ECO:0000259" key="7">
    <source>
        <dbReference type="Pfam" id="PF04084"/>
    </source>
</evidence>
<comment type="subunit">
    <text evidence="5">Component of the origin recognition complex (ORC).</text>
</comment>